<proteinExistence type="predicted"/>
<gene>
    <name evidence="2" type="ORF">M0R45_016232</name>
</gene>
<dbReference type="PANTHER" id="PTHR32444">
    <property type="entry name" value="BULB-TYPE LECTIN DOMAIN-CONTAINING PROTEIN"/>
    <property type="match status" value="1"/>
</dbReference>
<dbReference type="Pfam" id="PF08276">
    <property type="entry name" value="PAN_2"/>
    <property type="match status" value="1"/>
</dbReference>
<protein>
    <recommendedName>
        <fullName evidence="1">Apple domain-containing protein</fullName>
    </recommendedName>
</protein>
<keyword evidence="3" id="KW-1185">Reference proteome</keyword>
<reference evidence="2 3" key="1">
    <citation type="journal article" date="2023" name="G3 (Bethesda)">
        <title>A chromosome-length genome assembly and annotation of blackberry (Rubus argutus, cv. 'Hillquist').</title>
        <authorList>
            <person name="Bruna T."/>
            <person name="Aryal R."/>
            <person name="Dudchenko O."/>
            <person name="Sargent D.J."/>
            <person name="Mead D."/>
            <person name="Buti M."/>
            <person name="Cavallini A."/>
            <person name="Hytonen T."/>
            <person name="Andres J."/>
            <person name="Pham M."/>
            <person name="Weisz D."/>
            <person name="Mascagni F."/>
            <person name="Usai G."/>
            <person name="Natali L."/>
            <person name="Bassil N."/>
            <person name="Fernandez G.E."/>
            <person name="Lomsadze A."/>
            <person name="Armour M."/>
            <person name="Olukolu B."/>
            <person name="Poorten T."/>
            <person name="Britton C."/>
            <person name="Davik J."/>
            <person name="Ashrafi H."/>
            <person name="Aiden E.L."/>
            <person name="Borodovsky M."/>
            <person name="Worthington M."/>
        </authorList>
    </citation>
    <scope>NUCLEOTIDE SEQUENCE [LARGE SCALE GENOMIC DNA]</scope>
    <source>
        <strain evidence="2">PI 553951</strain>
    </source>
</reference>
<dbReference type="PANTHER" id="PTHR32444:SF247">
    <property type="entry name" value="OS01G0958200 PROTEIN"/>
    <property type="match status" value="1"/>
</dbReference>
<sequence length="187" mass="21391">MAFVAPIQSVLSVIQWFNCLNGFKPEVPEKWNDGEYSGGCYRIEALNCQNKDDGFVKCAGVKLPDTIDSRLNQSMSPKECKDNYSNVNGERVCIIWFGDLVNIRRLSDGGQDLCDFSKPLAQGKDSSDRCFGCFWDALGCLLHSEEEDRVQRKQFHYRSLNIVTNQTKFWHSDNMSTSSHYLNLQLR</sequence>
<evidence type="ECO:0000259" key="1">
    <source>
        <dbReference type="Pfam" id="PF08276"/>
    </source>
</evidence>
<feature type="domain" description="Apple" evidence="1">
    <location>
        <begin position="48"/>
        <end position="103"/>
    </location>
</feature>
<evidence type="ECO:0000313" key="2">
    <source>
        <dbReference type="EMBL" id="KAK9939539.1"/>
    </source>
</evidence>
<comment type="caution">
    <text evidence="2">The sequence shown here is derived from an EMBL/GenBank/DDBJ whole genome shotgun (WGS) entry which is preliminary data.</text>
</comment>
<dbReference type="InterPro" id="IPR003609">
    <property type="entry name" value="Pan_app"/>
</dbReference>
<accession>A0AAW1XUC6</accession>
<name>A0AAW1XUC6_RUBAR</name>
<evidence type="ECO:0000313" key="3">
    <source>
        <dbReference type="Proteomes" id="UP001457282"/>
    </source>
</evidence>
<organism evidence="2 3">
    <name type="scientific">Rubus argutus</name>
    <name type="common">Southern blackberry</name>
    <dbReference type="NCBI Taxonomy" id="59490"/>
    <lineage>
        <taxon>Eukaryota</taxon>
        <taxon>Viridiplantae</taxon>
        <taxon>Streptophyta</taxon>
        <taxon>Embryophyta</taxon>
        <taxon>Tracheophyta</taxon>
        <taxon>Spermatophyta</taxon>
        <taxon>Magnoliopsida</taxon>
        <taxon>eudicotyledons</taxon>
        <taxon>Gunneridae</taxon>
        <taxon>Pentapetalae</taxon>
        <taxon>rosids</taxon>
        <taxon>fabids</taxon>
        <taxon>Rosales</taxon>
        <taxon>Rosaceae</taxon>
        <taxon>Rosoideae</taxon>
        <taxon>Rosoideae incertae sedis</taxon>
        <taxon>Rubus</taxon>
    </lineage>
</organism>
<dbReference type="Proteomes" id="UP001457282">
    <property type="component" value="Unassembled WGS sequence"/>
</dbReference>
<dbReference type="AlphaFoldDB" id="A0AAW1XUC6"/>
<dbReference type="EMBL" id="JBEDUW010000003">
    <property type="protein sequence ID" value="KAK9939539.1"/>
    <property type="molecule type" value="Genomic_DNA"/>
</dbReference>